<evidence type="ECO:0000256" key="1">
    <source>
        <dbReference type="SAM" id="Phobius"/>
    </source>
</evidence>
<keyword evidence="2" id="KW-0614">Plasmid</keyword>
<organism evidence="2">
    <name type="scientific">Escherichia coli</name>
    <dbReference type="NCBI Taxonomy" id="562"/>
    <lineage>
        <taxon>Bacteria</taxon>
        <taxon>Pseudomonadati</taxon>
        <taxon>Pseudomonadota</taxon>
        <taxon>Gammaproteobacteria</taxon>
        <taxon>Enterobacterales</taxon>
        <taxon>Enterobacteriaceae</taxon>
        <taxon>Escherichia</taxon>
    </lineage>
</organism>
<reference evidence="2" key="1">
    <citation type="journal article" date="2018" name="Vet. Microbiol.">
        <title>Characterization of plasmids harboring blaCTX-M genes in Escherichia coli from French pigs.</title>
        <authorList>
            <person name="Lucas P."/>
            <person name="Jouy E."/>
            <person name="Le Devendec L."/>
            <person name="de Boisseson C."/>
            <person name="Perrin-Guyomard A."/>
            <person name="Jove T."/>
            <person name="Blanchard Y."/>
            <person name="Touzain F."/>
            <person name="Kempf I."/>
        </authorList>
    </citation>
    <scope>NUCLEOTIDE SEQUENCE</scope>
    <source>
        <strain evidence="2">17-462F</strain>
        <plasmid evidence="2">p17-462F</plasmid>
    </source>
</reference>
<keyword evidence="1" id="KW-0472">Membrane</keyword>
<dbReference type="EMBL" id="MH847606">
    <property type="protein sequence ID" value="AYU70185.1"/>
    <property type="molecule type" value="Genomic_DNA"/>
</dbReference>
<sequence length="142" mass="14892">MASLSVIRSPKLRLQTICCFAGGASSGDMQDSPLSSRTVCSRMTLKFFRMNAVLACASCSAVLIPCAFSFSVSLRPTPQTSPTGCSPSNLKVRLRFSAVSATTPENCGHCFVAHCALLASVFVGAMPTPMASPVQLFTCSLS</sequence>
<protein>
    <submittedName>
        <fullName evidence="2">Uncharacterized protein</fullName>
    </submittedName>
</protein>
<feature type="transmembrane region" description="Helical" evidence="1">
    <location>
        <begin position="50"/>
        <end position="72"/>
    </location>
</feature>
<keyword evidence="1" id="KW-0812">Transmembrane</keyword>
<keyword evidence="1" id="KW-1133">Transmembrane helix</keyword>
<name>A0A3G4RX21_ECOLX</name>
<proteinExistence type="predicted"/>
<accession>A0A3G4RX21</accession>
<evidence type="ECO:0000313" key="2">
    <source>
        <dbReference type="EMBL" id="AYU70185.1"/>
    </source>
</evidence>
<dbReference type="AlphaFoldDB" id="A0A3G4RX21"/>
<gene>
    <name evidence="2" type="ORF">D0378_00207</name>
</gene>
<geneLocation type="plasmid" evidence="2">
    <name>p17-462F</name>
</geneLocation>